<gene>
    <name evidence="2" type="ORF">GMARGA_LOCUS14470</name>
</gene>
<feature type="compositionally biased region" description="Polar residues" evidence="1">
    <location>
        <begin position="42"/>
        <end position="60"/>
    </location>
</feature>
<reference evidence="2 3" key="1">
    <citation type="submission" date="2021-06" db="EMBL/GenBank/DDBJ databases">
        <authorList>
            <person name="Kallberg Y."/>
            <person name="Tangrot J."/>
            <person name="Rosling A."/>
        </authorList>
    </citation>
    <scope>NUCLEOTIDE SEQUENCE [LARGE SCALE GENOMIC DNA]</scope>
    <source>
        <strain evidence="2 3">120-4 pot B 10/14</strain>
    </source>
</reference>
<feature type="compositionally biased region" description="Polar residues" evidence="1">
    <location>
        <begin position="1"/>
        <end position="13"/>
    </location>
</feature>
<dbReference type="EMBL" id="CAJVQB010009602">
    <property type="protein sequence ID" value="CAG8731805.1"/>
    <property type="molecule type" value="Genomic_DNA"/>
</dbReference>
<dbReference type="Proteomes" id="UP000789901">
    <property type="component" value="Unassembled WGS sequence"/>
</dbReference>
<feature type="region of interest" description="Disordered" evidence="1">
    <location>
        <begin position="1"/>
        <end position="75"/>
    </location>
</feature>
<evidence type="ECO:0000256" key="1">
    <source>
        <dbReference type="SAM" id="MobiDB-lite"/>
    </source>
</evidence>
<evidence type="ECO:0000313" key="2">
    <source>
        <dbReference type="EMBL" id="CAG8731805.1"/>
    </source>
</evidence>
<keyword evidence="3" id="KW-1185">Reference proteome</keyword>
<organism evidence="2 3">
    <name type="scientific">Gigaspora margarita</name>
    <dbReference type="NCBI Taxonomy" id="4874"/>
    <lineage>
        <taxon>Eukaryota</taxon>
        <taxon>Fungi</taxon>
        <taxon>Fungi incertae sedis</taxon>
        <taxon>Mucoromycota</taxon>
        <taxon>Glomeromycotina</taxon>
        <taxon>Glomeromycetes</taxon>
        <taxon>Diversisporales</taxon>
        <taxon>Gigasporaceae</taxon>
        <taxon>Gigaspora</taxon>
    </lineage>
</organism>
<accession>A0ABN7V5M0</accession>
<name>A0ABN7V5M0_GIGMA</name>
<evidence type="ECO:0000313" key="3">
    <source>
        <dbReference type="Proteomes" id="UP000789901"/>
    </source>
</evidence>
<proteinExistence type="predicted"/>
<comment type="caution">
    <text evidence="2">The sequence shown here is derived from an EMBL/GenBank/DDBJ whole genome shotgun (WGS) entry which is preliminary data.</text>
</comment>
<protein>
    <submittedName>
        <fullName evidence="2">25658_t:CDS:1</fullName>
    </submittedName>
</protein>
<feature type="compositionally biased region" description="Low complexity" evidence="1">
    <location>
        <begin position="22"/>
        <end position="34"/>
    </location>
</feature>
<sequence>MARVKSANSSTSYVFGEEENYESSNESVENYEGSNESDRNCEGSNESNRNCEGSNDSIRNYDNDEDSGQSLENNLISEFGDENFDEYYNDLEIENFSNSWL</sequence>